<proteinExistence type="predicted"/>
<dbReference type="Proteomes" id="UP000186595">
    <property type="component" value="Unassembled WGS sequence"/>
</dbReference>
<protein>
    <submittedName>
        <fullName evidence="1">Uncharacterized protein</fullName>
    </submittedName>
</protein>
<dbReference type="AlphaFoldDB" id="A0AAP7PA54"/>
<evidence type="ECO:0000313" key="2">
    <source>
        <dbReference type="Proteomes" id="UP000186595"/>
    </source>
</evidence>
<organism evidence="1 2">
    <name type="scientific">Escherichia coli</name>
    <dbReference type="NCBI Taxonomy" id="562"/>
    <lineage>
        <taxon>Bacteria</taxon>
        <taxon>Pseudomonadati</taxon>
        <taxon>Pseudomonadota</taxon>
        <taxon>Gammaproteobacteria</taxon>
        <taxon>Enterobacterales</taxon>
        <taxon>Enterobacteriaceae</taxon>
        <taxon>Escherichia</taxon>
    </lineage>
</organism>
<dbReference type="EMBL" id="MPGR01000001">
    <property type="protein sequence ID" value="OKB73144.1"/>
    <property type="molecule type" value="Genomic_DNA"/>
</dbReference>
<sequence length="74" mass="8748">MDSILVLRKRGWKLFSNAKSTNFARKYLERIGQKFHYILILHDLMLMRSQRATFGVVVFLARMCRQLTKESGKV</sequence>
<accession>A0AAP7PA54</accession>
<name>A0AAP7PA54_ECOLX</name>
<evidence type="ECO:0000313" key="1">
    <source>
        <dbReference type="EMBL" id="OKB73144.1"/>
    </source>
</evidence>
<gene>
    <name evidence="1" type="ORF">BMT50_10410</name>
</gene>
<reference evidence="1 2" key="1">
    <citation type="submission" date="2016-11" db="EMBL/GenBank/DDBJ databases">
        <title>Draft genome sequences of five Shigatoxin-producing Escherichia coli isolates harboring the new recently described Subtilase cytotoxin allelic variant subAB2-3.</title>
        <authorList>
            <person name="Tasara T."/>
            <person name="Fierz L."/>
            <person name="Klumpp J."/>
            <person name="Schmidt H."/>
            <person name="Stephan R."/>
        </authorList>
    </citation>
    <scope>NUCLEOTIDE SEQUENCE [LARGE SCALE GENOMIC DNA]</scope>
    <source>
        <strain evidence="1 2">453</strain>
    </source>
</reference>
<comment type="caution">
    <text evidence="1">The sequence shown here is derived from an EMBL/GenBank/DDBJ whole genome shotgun (WGS) entry which is preliminary data.</text>
</comment>